<reference evidence="1 2" key="1">
    <citation type="submission" date="2011-05" db="EMBL/GenBank/DDBJ databases">
        <title>Complete sequence of Isoptericola variabilis 225.</title>
        <authorList>
            <consortium name="US DOE Joint Genome Institute"/>
            <person name="Lucas S."/>
            <person name="Han J."/>
            <person name="Lapidus A."/>
            <person name="Cheng J.-F."/>
            <person name="Goodwin L."/>
            <person name="Pitluck S."/>
            <person name="Peters L."/>
            <person name="Mikhailova N."/>
            <person name="Zeytun A."/>
            <person name="Han C."/>
            <person name="Tapia R."/>
            <person name="Land M."/>
            <person name="Hauser L."/>
            <person name="Kyrpides N."/>
            <person name="Ivanova N."/>
            <person name="Pagani I."/>
            <person name="Siebers A."/>
            <person name="Allgaier M."/>
            <person name="Thelen M."/>
            <person name="Hugenholtz P."/>
            <person name="Gladden J."/>
            <person name="Woyke T."/>
        </authorList>
    </citation>
    <scope>NUCLEOTIDE SEQUENCE [LARGE SCALE GENOMIC DNA]</scope>
    <source>
        <strain evidence="2">225</strain>
    </source>
</reference>
<organism evidence="2">
    <name type="scientific">Isoptericola variabilis (strain 225)</name>
    <dbReference type="NCBI Taxonomy" id="743718"/>
    <lineage>
        <taxon>Bacteria</taxon>
        <taxon>Bacillati</taxon>
        <taxon>Actinomycetota</taxon>
        <taxon>Actinomycetes</taxon>
        <taxon>Micrococcales</taxon>
        <taxon>Promicromonosporaceae</taxon>
        <taxon>Isoptericola</taxon>
    </lineage>
</organism>
<dbReference type="RefSeq" id="WP_013838713.1">
    <property type="nucleotide sequence ID" value="NC_015588.1"/>
</dbReference>
<name>F6FUY1_ISOV2</name>
<dbReference type="STRING" id="743718.Isova_1567"/>
<dbReference type="HOGENOM" id="CLU_1822730_0_0_11"/>
<evidence type="ECO:0000313" key="1">
    <source>
        <dbReference type="EMBL" id="AEG44321.1"/>
    </source>
</evidence>
<dbReference type="InterPro" id="IPR027417">
    <property type="entry name" value="P-loop_NTPase"/>
</dbReference>
<proteinExistence type="predicted"/>
<keyword evidence="2" id="KW-1185">Reference proteome</keyword>
<gene>
    <name evidence="1" type="ordered locus">Isova_1567</name>
</gene>
<dbReference type="Gene3D" id="3.40.50.300">
    <property type="entry name" value="P-loop containing nucleotide triphosphate hydrolases"/>
    <property type="match status" value="1"/>
</dbReference>
<accession>F6FUY1</accession>
<dbReference type="KEGG" id="iva:Isova_1567"/>
<dbReference type="AlphaFoldDB" id="F6FUY1"/>
<sequence>MPYRAYRPLVHAWHAAAVVRAVLRGPRADRDVLLVHDPAPRPRRRRLLARLATACGWRPVLVVVDVPRTAALDGQRERGRVVAPRSFAGHWRRWAAQRTALARGARAEGWTEVHVVDRRTAGPALRAVLSAPRPAVACSRP</sequence>
<dbReference type="Proteomes" id="UP000009236">
    <property type="component" value="Chromosome"/>
</dbReference>
<protein>
    <submittedName>
        <fullName evidence="1">Uncharacterized protein</fullName>
    </submittedName>
</protein>
<dbReference type="EMBL" id="CP002810">
    <property type="protein sequence ID" value="AEG44321.1"/>
    <property type="molecule type" value="Genomic_DNA"/>
</dbReference>
<evidence type="ECO:0000313" key="2">
    <source>
        <dbReference type="Proteomes" id="UP000009236"/>
    </source>
</evidence>
<dbReference type="eggNOG" id="COG0645">
    <property type="taxonomic scope" value="Bacteria"/>
</dbReference>